<keyword evidence="2" id="KW-1185">Reference proteome</keyword>
<dbReference type="GeneID" id="94842202"/>
<dbReference type="RefSeq" id="XP_068355398.1">
    <property type="nucleotide sequence ID" value="XM_068507498.1"/>
</dbReference>
<gene>
    <name evidence="1" type="ORF">TRFO_30688</name>
</gene>
<dbReference type="EMBL" id="MLAK01000874">
    <property type="protein sequence ID" value="OHT02262.1"/>
    <property type="molecule type" value="Genomic_DNA"/>
</dbReference>
<protein>
    <submittedName>
        <fullName evidence="1">Uncharacterized protein</fullName>
    </submittedName>
</protein>
<name>A0A1J4JXK1_9EUKA</name>
<dbReference type="AlphaFoldDB" id="A0A1J4JXK1"/>
<dbReference type="Proteomes" id="UP000179807">
    <property type="component" value="Unassembled WGS sequence"/>
</dbReference>
<sequence>MPSPLTRHTVRKNAKCYLPIRQLSSLFATALVRRISPPLNNPKIISLTTRSISKIPRSVLPTAAGIERHLATKVGPSAAKIANPKRKFPIKRNFSLHTKTATMTANDIGKGPTIGSLATTNAKPKNCNNRKYLREGQKLTLVELSSLISTRSSIHFHLLNVVCIFIFYYRIFDSSFLLLFVLSLLEISQRHPFRDDTTIYILNFPTPIGFI</sequence>
<evidence type="ECO:0000313" key="2">
    <source>
        <dbReference type="Proteomes" id="UP000179807"/>
    </source>
</evidence>
<evidence type="ECO:0000313" key="1">
    <source>
        <dbReference type="EMBL" id="OHT02262.1"/>
    </source>
</evidence>
<reference evidence="1" key="1">
    <citation type="submission" date="2016-10" db="EMBL/GenBank/DDBJ databases">
        <authorList>
            <person name="Benchimol M."/>
            <person name="Almeida L.G."/>
            <person name="Vasconcelos A.T."/>
            <person name="Perreira-Neves A."/>
            <person name="Rosa I.A."/>
            <person name="Tasca T."/>
            <person name="Bogo M.R."/>
            <person name="de Souza W."/>
        </authorList>
    </citation>
    <scope>NUCLEOTIDE SEQUENCE [LARGE SCALE GENOMIC DNA]</scope>
    <source>
        <strain evidence="1">K</strain>
    </source>
</reference>
<proteinExistence type="predicted"/>
<dbReference type="VEuPathDB" id="TrichDB:TRFO_30688"/>
<organism evidence="1 2">
    <name type="scientific">Tritrichomonas foetus</name>
    <dbReference type="NCBI Taxonomy" id="1144522"/>
    <lineage>
        <taxon>Eukaryota</taxon>
        <taxon>Metamonada</taxon>
        <taxon>Parabasalia</taxon>
        <taxon>Tritrichomonadida</taxon>
        <taxon>Tritrichomonadidae</taxon>
        <taxon>Tritrichomonas</taxon>
    </lineage>
</organism>
<comment type="caution">
    <text evidence="1">The sequence shown here is derived from an EMBL/GenBank/DDBJ whole genome shotgun (WGS) entry which is preliminary data.</text>
</comment>
<accession>A0A1J4JXK1</accession>